<reference evidence="2 3" key="1">
    <citation type="journal article" date="2019" name="Int. J. Syst. Evol. Microbiol.">
        <title>The Global Catalogue of Microorganisms (GCM) 10K type strain sequencing project: providing services to taxonomists for standard genome sequencing and annotation.</title>
        <authorList>
            <consortium name="The Broad Institute Genomics Platform"/>
            <consortium name="The Broad Institute Genome Sequencing Center for Infectious Disease"/>
            <person name="Wu L."/>
            <person name="Ma J."/>
        </authorList>
    </citation>
    <scope>NUCLEOTIDE SEQUENCE [LARGE SCALE GENOMIC DNA]</scope>
    <source>
        <strain evidence="2 3">JCM 14046</strain>
    </source>
</reference>
<dbReference type="EMBL" id="BAAAMY010000007">
    <property type="protein sequence ID" value="GAA1926065.1"/>
    <property type="molecule type" value="Genomic_DNA"/>
</dbReference>
<gene>
    <name evidence="2" type="ORF">GCM10009737_29850</name>
</gene>
<dbReference type="RefSeq" id="WP_344008371.1">
    <property type="nucleotide sequence ID" value="NZ_BAAAMY010000007.1"/>
</dbReference>
<feature type="region of interest" description="Disordered" evidence="1">
    <location>
        <begin position="304"/>
        <end position="329"/>
    </location>
</feature>
<feature type="region of interest" description="Disordered" evidence="1">
    <location>
        <begin position="471"/>
        <end position="494"/>
    </location>
</feature>
<accession>A0ABN2PNS0</accession>
<sequence length="506" mass="54912">MSAGWVPTDPEFYSDRLADLRSLLATVQELDLWPPWDTVGRLVELVGQAATATMLPPDPDPAALTSARTGWRMLDQRADSATADLVRVPFHVSTAVWEGGSGDSFRSSVTELSGRVRSVRTACDSVEGTLEGLTGDMTGVRDAHRAGREKILDNLEISWSDLLPWEAYDLLTRRRGLVVDGVRETLGAYEDAAELVLAADRAIRRALDAVELPTRLPTAGGISTVDLLNGWDDDRGLLSGAALARYEDRFAELSPGQQRELREALASARSDAERAAILAGVGGGLAGAALTRYLQHLRTMDRRDIERMDPLTSPSDDVTQPDQTTCGSSSLVMARMLNDPAYAMWMRTGYDPETGETDPRSFEERFDDESFRVKTLTNDATSPEGEPQQPWPSFLGTPPWGAASEMNAHAGVPGSEYGNDVVDPSDPGRTFDAVQRASEDGHAVPLYIGDEWSPRHVVLVTGTDGDSLEVYDPASGSTTTISRDEFEGNDLGTSGWDQAWTAVVPR</sequence>
<organism evidence="2 3">
    <name type="scientific">Nocardioides lentus</name>
    <dbReference type="NCBI Taxonomy" id="338077"/>
    <lineage>
        <taxon>Bacteria</taxon>
        <taxon>Bacillati</taxon>
        <taxon>Actinomycetota</taxon>
        <taxon>Actinomycetes</taxon>
        <taxon>Propionibacteriales</taxon>
        <taxon>Nocardioidaceae</taxon>
        <taxon>Nocardioides</taxon>
    </lineage>
</organism>
<feature type="compositionally biased region" description="Polar residues" evidence="1">
    <location>
        <begin position="312"/>
        <end position="329"/>
    </location>
</feature>
<evidence type="ECO:0000313" key="2">
    <source>
        <dbReference type="EMBL" id="GAA1926065.1"/>
    </source>
</evidence>
<evidence type="ECO:0000313" key="3">
    <source>
        <dbReference type="Proteomes" id="UP001501612"/>
    </source>
</evidence>
<dbReference type="Proteomes" id="UP001501612">
    <property type="component" value="Unassembled WGS sequence"/>
</dbReference>
<evidence type="ECO:0000256" key="1">
    <source>
        <dbReference type="SAM" id="MobiDB-lite"/>
    </source>
</evidence>
<name>A0ABN2PNS0_9ACTN</name>
<keyword evidence="3" id="KW-1185">Reference proteome</keyword>
<proteinExistence type="predicted"/>
<protein>
    <recommendedName>
        <fullName evidence="4">Peptidase C39-like domain-containing protein</fullName>
    </recommendedName>
</protein>
<comment type="caution">
    <text evidence="2">The sequence shown here is derived from an EMBL/GenBank/DDBJ whole genome shotgun (WGS) entry which is preliminary data.</text>
</comment>
<evidence type="ECO:0008006" key="4">
    <source>
        <dbReference type="Google" id="ProtNLM"/>
    </source>
</evidence>